<feature type="transmembrane region" description="Helical" evidence="1">
    <location>
        <begin position="288"/>
        <end position="312"/>
    </location>
</feature>
<organism evidence="2 3">
    <name type="scientific">Kiloniella laminariae</name>
    <dbReference type="NCBI Taxonomy" id="454162"/>
    <lineage>
        <taxon>Bacteria</taxon>
        <taxon>Pseudomonadati</taxon>
        <taxon>Pseudomonadota</taxon>
        <taxon>Alphaproteobacteria</taxon>
        <taxon>Rhodospirillales</taxon>
        <taxon>Kiloniellaceae</taxon>
        <taxon>Kiloniella</taxon>
    </lineage>
</organism>
<evidence type="ECO:0000313" key="2">
    <source>
        <dbReference type="EMBL" id="MCZ4280232.1"/>
    </source>
</evidence>
<feature type="transmembrane region" description="Helical" evidence="1">
    <location>
        <begin position="260"/>
        <end position="282"/>
    </location>
</feature>
<dbReference type="EMBL" id="JAPWGY010000002">
    <property type="protein sequence ID" value="MCZ4280232.1"/>
    <property type="molecule type" value="Genomic_DNA"/>
</dbReference>
<keyword evidence="3" id="KW-1185">Reference proteome</keyword>
<comment type="caution">
    <text evidence="2">The sequence shown here is derived from an EMBL/GenBank/DDBJ whole genome shotgun (WGS) entry which is preliminary data.</text>
</comment>
<feature type="transmembrane region" description="Helical" evidence="1">
    <location>
        <begin position="7"/>
        <end position="27"/>
    </location>
</feature>
<keyword evidence="1" id="KW-0812">Transmembrane</keyword>
<accession>A0ABT4LGK5</accession>
<feature type="transmembrane region" description="Helical" evidence="1">
    <location>
        <begin position="84"/>
        <end position="106"/>
    </location>
</feature>
<keyword evidence="1" id="KW-0472">Membrane</keyword>
<protein>
    <submittedName>
        <fullName evidence="2">AbrB family transcriptional regulator</fullName>
    </submittedName>
</protein>
<feature type="transmembrane region" description="Helical" evidence="1">
    <location>
        <begin position="148"/>
        <end position="165"/>
    </location>
</feature>
<dbReference type="RefSeq" id="WP_269422444.1">
    <property type="nucleotide sequence ID" value="NZ_JAPWGY010000002.1"/>
</dbReference>
<dbReference type="Pfam" id="PF05145">
    <property type="entry name" value="AbrB"/>
    <property type="match status" value="1"/>
</dbReference>
<evidence type="ECO:0000313" key="3">
    <source>
        <dbReference type="Proteomes" id="UP001069802"/>
    </source>
</evidence>
<feature type="transmembrane region" description="Helical" evidence="1">
    <location>
        <begin position="324"/>
        <end position="342"/>
    </location>
</feature>
<dbReference type="Proteomes" id="UP001069802">
    <property type="component" value="Unassembled WGS sequence"/>
</dbReference>
<dbReference type="PANTHER" id="PTHR38457">
    <property type="entry name" value="REGULATOR ABRB-RELATED"/>
    <property type="match status" value="1"/>
</dbReference>
<reference evidence="2" key="1">
    <citation type="submission" date="2022-12" db="EMBL/GenBank/DDBJ databases">
        <title>Bacterial isolates from different developmental stages of Nematostella vectensis.</title>
        <authorList>
            <person name="Fraune S."/>
        </authorList>
    </citation>
    <scope>NUCLEOTIDE SEQUENCE</scope>
    <source>
        <strain evidence="2">G21630-S1</strain>
    </source>
</reference>
<evidence type="ECO:0000256" key="1">
    <source>
        <dbReference type="SAM" id="Phobius"/>
    </source>
</evidence>
<dbReference type="InterPro" id="IPR007820">
    <property type="entry name" value="AbrB_fam"/>
</dbReference>
<dbReference type="PIRSF" id="PIRSF038991">
    <property type="entry name" value="Protein_AbrB"/>
    <property type="match status" value="1"/>
</dbReference>
<name>A0ABT4LGK5_9PROT</name>
<gene>
    <name evidence="2" type="ORF">O4H49_05560</name>
</gene>
<proteinExistence type="predicted"/>
<sequence length="363" mass="38715">MTSYGAMLRFFLTLLVGLMGSLLFKLAGLPLPWLLGALSASALASLAGAPVGVTKPIRLCIMVILGVMLGGAFSPEVLAHIGEWIPTLIAAVFYLGLITFVAQIYCRKILGMDRITAIFSGFPGGLSEMTLLGEEAGANVQALTLTHACRVATILLAIPLFLTYWAGLEPIAPIQTGPFWNLQDIAFLIITALAGLGLGRVFGFPAHHLTGPLLISAIVHTTGLIDNEPYDLVKIILQLTLGSALGARFSGYSFRQIGRIMLLAVGMAFVMMGVTLLVSALLSQITDASFEALILALSPGGFAEMTLAALSMGIDPAFVTTHHALRLLVIVFIVPVFLARLLKKQAPPEKIPEETPENRREKL</sequence>
<keyword evidence="1" id="KW-1133">Transmembrane helix</keyword>
<feature type="transmembrane region" description="Helical" evidence="1">
    <location>
        <begin position="185"/>
        <end position="203"/>
    </location>
</feature>
<dbReference type="InterPro" id="IPR017516">
    <property type="entry name" value="AbrB_dup"/>
</dbReference>
<feature type="transmembrane region" description="Helical" evidence="1">
    <location>
        <begin position="33"/>
        <end position="52"/>
    </location>
</feature>
<feature type="transmembrane region" description="Helical" evidence="1">
    <location>
        <begin position="59"/>
        <end position="78"/>
    </location>
</feature>
<dbReference type="NCBIfam" id="TIGR03082">
    <property type="entry name" value="Gneg_AbrB_dup"/>
    <property type="match status" value="2"/>
</dbReference>
<dbReference type="PANTHER" id="PTHR38457:SF1">
    <property type="entry name" value="REGULATOR ABRB-RELATED"/>
    <property type="match status" value="1"/>
</dbReference>